<dbReference type="InParanoid" id="I7MDJ6"/>
<dbReference type="eggNOG" id="ENOG502SSYI">
    <property type="taxonomic scope" value="Eukaryota"/>
</dbReference>
<dbReference type="Proteomes" id="UP000009168">
    <property type="component" value="Unassembled WGS sequence"/>
</dbReference>
<organism evidence="2 3">
    <name type="scientific">Tetrahymena thermophila (strain SB210)</name>
    <dbReference type="NCBI Taxonomy" id="312017"/>
    <lineage>
        <taxon>Eukaryota</taxon>
        <taxon>Sar</taxon>
        <taxon>Alveolata</taxon>
        <taxon>Ciliophora</taxon>
        <taxon>Intramacronucleata</taxon>
        <taxon>Oligohymenophorea</taxon>
        <taxon>Hymenostomatida</taxon>
        <taxon>Tetrahymenina</taxon>
        <taxon>Tetrahymenidae</taxon>
        <taxon>Tetrahymena</taxon>
    </lineage>
</organism>
<evidence type="ECO:0000256" key="1">
    <source>
        <dbReference type="SAM" id="MobiDB-lite"/>
    </source>
</evidence>
<dbReference type="RefSeq" id="XP_001009499.4">
    <property type="nucleotide sequence ID" value="XM_001009499.4"/>
</dbReference>
<dbReference type="GeneID" id="7827874"/>
<reference evidence="3" key="1">
    <citation type="journal article" date="2006" name="PLoS Biol.">
        <title>Macronuclear genome sequence of the ciliate Tetrahymena thermophila, a model eukaryote.</title>
        <authorList>
            <person name="Eisen J.A."/>
            <person name="Coyne R.S."/>
            <person name="Wu M."/>
            <person name="Wu D."/>
            <person name="Thiagarajan M."/>
            <person name="Wortman J.R."/>
            <person name="Badger J.H."/>
            <person name="Ren Q."/>
            <person name="Amedeo P."/>
            <person name="Jones K.M."/>
            <person name="Tallon L.J."/>
            <person name="Delcher A.L."/>
            <person name="Salzberg S.L."/>
            <person name="Silva J.C."/>
            <person name="Haas B.J."/>
            <person name="Majoros W.H."/>
            <person name="Farzad M."/>
            <person name="Carlton J.M."/>
            <person name="Smith R.K. Jr."/>
            <person name="Garg J."/>
            <person name="Pearlman R.E."/>
            <person name="Karrer K.M."/>
            <person name="Sun L."/>
            <person name="Manning G."/>
            <person name="Elde N.C."/>
            <person name="Turkewitz A.P."/>
            <person name="Asai D.J."/>
            <person name="Wilkes D.E."/>
            <person name="Wang Y."/>
            <person name="Cai H."/>
            <person name="Collins K."/>
            <person name="Stewart B.A."/>
            <person name="Lee S.R."/>
            <person name="Wilamowska K."/>
            <person name="Weinberg Z."/>
            <person name="Ruzzo W.L."/>
            <person name="Wloga D."/>
            <person name="Gaertig J."/>
            <person name="Frankel J."/>
            <person name="Tsao C.-C."/>
            <person name="Gorovsky M.A."/>
            <person name="Keeling P.J."/>
            <person name="Waller R.F."/>
            <person name="Patron N.J."/>
            <person name="Cherry J.M."/>
            <person name="Stover N.A."/>
            <person name="Krieger C.J."/>
            <person name="del Toro C."/>
            <person name="Ryder H.F."/>
            <person name="Williamson S.C."/>
            <person name="Barbeau R.A."/>
            <person name="Hamilton E.P."/>
            <person name="Orias E."/>
        </authorList>
    </citation>
    <scope>NUCLEOTIDE SEQUENCE [LARGE SCALE GENOMIC DNA]</scope>
    <source>
        <strain evidence="3">SB210</strain>
    </source>
</reference>
<evidence type="ECO:0000313" key="3">
    <source>
        <dbReference type="Proteomes" id="UP000009168"/>
    </source>
</evidence>
<dbReference type="EMBL" id="GG662821">
    <property type="protein sequence ID" value="EAR89254.4"/>
    <property type="molecule type" value="Genomic_DNA"/>
</dbReference>
<gene>
    <name evidence="2" type="ORF">TTHERM_00370690</name>
</gene>
<dbReference type="OrthoDB" id="293541at2759"/>
<name>I7MDJ6_TETTS</name>
<proteinExistence type="predicted"/>
<feature type="compositionally biased region" description="Polar residues" evidence="1">
    <location>
        <begin position="152"/>
        <end position="165"/>
    </location>
</feature>
<evidence type="ECO:0000313" key="2">
    <source>
        <dbReference type="EMBL" id="EAR89254.4"/>
    </source>
</evidence>
<dbReference type="AlphaFoldDB" id="I7MDJ6"/>
<keyword evidence="3" id="KW-1185">Reference proteome</keyword>
<sequence>MRTSTCENTEPQGTQTGLYQSQQQLSEVFAQNLALPVLQQLQLAYDSTSQQSYSSQFQASTENYLNQFNLLLLSNQISPFQNDLIINQLQQQTLSNLNSSNTQNRETQSVQKCQLIQKQEKTKDVDDSFLSNYVEQQVKNSFSHKQDNTQFFANSDQNDTSVEQSESNKEVDRFTLDTGKKDNTYQNLKINNNDSFVNQKQQEEGNQVTRQQLLIGLMGLEQQLKKLQQQSQQRNSANCGSSTASNQRYEDEENLSPVFNKDKNKFSLFDADPTPVNRKRSGRIDTKLPLTQLCRQQSTNNTQSGICSSSDVLTPCKNVNIVNQGGSIFDSSANTKIIKNNLSSFGNSMSLYNYQSQFTDINEFCLEDDEDNPKIETSTMSEAKSRDFNKIKEIVYFIVDNLDKNQEELAAKRSFIQQDEHFSDNKSAYLIIFDQLVKKFKHLKKTKEEKTKFCMRKAFRYLFAQLKTNCNSKMNLKEANEICMKHYFSQHVNDSQFVLPFRRNSSIKTMNAAFLKKVFSSTKFVQDYRNFLNYFDRLALDDNSKKVDQLAYYILPMLEDNKFDKIDGLRRLPWTMNLLDSTRNLAFQLLEFEENSGTNNCSVFSQNQQNEFIIENTQSLNNNPVFLNNICCQNEDYLSNVDTLSIQTQNRKISESCINMELLSRKQSMCSSDSQQNSLNNNDIEFKQDGCFSDQHMVYLKQINTALQQFQQNWKIQQNLMQKQMNKQIKREVIILSPPLYDLNENPYKKQQISYTN</sequence>
<accession>I7MDJ6</accession>
<protein>
    <submittedName>
        <fullName evidence="2">Uncharacterized protein</fullName>
    </submittedName>
</protein>
<feature type="compositionally biased region" description="Polar residues" evidence="1">
    <location>
        <begin position="234"/>
        <end position="247"/>
    </location>
</feature>
<feature type="region of interest" description="Disordered" evidence="1">
    <location>
        <begin position="226"/>
        <end position="257"/>
    </location>
</feature>
<dbReference type="KEGG" id="tet:TTHERM_00370690"/>
<feature type="region of interest" description="Disordered" evidence="1">
    <location>
        <begin position="152"/>
        <end position="178"/>
    </location>
</feature>
<feature type="compositionally biased region" description="Basic and acidic residues" evidence="1">
    <location>
        <begin position="166"/>
        <end position="178"/>
    </location>
</feature>